<evidence type="ECO:0000256" key="13">
    <source>
        <dbReference type="SAM" id="Phobius"/>
    </source>
</evidence>
<evidence type="ECO:0000256" key="10">
    <source>
        <dbReference type="ARBA" id="ARBA00023136"/>
    </source>
</evidence>
<evidence type="ECO:0000313" key="15">
    <source>
        <dbReference type="Proteomes" id="UP000036406"/>
    </source>
</evidence>
<keyword evidence="15" id="KW-1185">Reference proteome</keyword>
<comment type="similarity">
    <text evidence="3">Belongs to the cytochrome b560 family.</text>
</comment>
<evidence type="ECO:0000256" key="8">
    <source>
        <dbReference type="ARBA" id="ARBA00022989"/>
    </source>
</evidence>
<feature type="transmembrane region" description="Helical" evidence="13">
    <location>
        <begin position="64"/>
        <end position="82"/>
    </location>
</feature>
<evidence type="ECO:0000256" key="2">
    <source>
        <dbReference type="ARBA" id="ARBA00004141"/>
    </source>
</evidence>
<dbReference type="STRING" id="330734.ABA45_08150"/>
<dbReference type="GO" id="GO:0046872">
    <property type="term" value="F:metal ion binding"/>
    <property type="evidence" value="ECO:0007669"/>
    <property type="project" value="UniProtKB-KW"/>
</dbReference>
<dbReference type="KEGG" id="mpq:ABA45_08150"/>
<dbReference type="InterPro" id="IPR000701">
    <property type="entry name" value="SuccDH_FuR_B_TM-su"/>
</dbReference>
<evidence type="ECO:0000256" key="9">
    <source>
        <dbReference type="ARBA" id="ARBA00023004"/>
    </source>
</evidence>
<evidence type="ECO:0000256" key="3">
    <source>
        <dbReference type="ARBA" id="ARBA00007244"/>
    </source>
</evidence>
<feature type="transmembrane region" description="Helical" evidence="13">
    <location>
        <begin position="21"/>
        <end position="44"/>
    </location>
</feature>
<keyword evidence="10 13" id="KW-0472">Membrane</keyword>
<dbReference type="RefSeq" id="WP_048385238.1">
    <property type="nucleotide sequence ID" value="NZ_CP011494.1"/>
</dbReference>
<dbReference type="PROSITE" id="PS01000">
    <property type="entry name" value="SDH_CYT_1"/>
    <property type="match status" value="1"/>
</dbReference>
<evidence type="ECO:0000256" key="5">
    <source>
        <dbReference type="ARBA" id="ARBA00022617"/>
    </source>
</evidence>
<dbReference type="Gene3D" id="1.20.1300.10">
    <property type="entry name" value="Fumarate reductase/succinate dehydrogenase, transmembrane subunit"/>
    <property type="match status" value="1"/>
</dbReference>
<keyword evidence="9 12" id="KW-0408">Iron</keyword>
<dbReference type="PANTHER" id="PTHR10978:SF5">
    <property type="entry name" value="SUCCINATE DEHYDROGENASE CYTOCHROME B560 SUBUNIT, MITOCHONDRIAL"/>
    <property type="match status" value="1"/>
</dbReference>
<protein>
    <recommendedName>
        <fullName evidence="4">Succinate dehydrogenase cytochrome b556 subunit</fullName>
    </recommendedName>
</protein>
<keyword evidence="6 13" id="KW-0812">Transmembrane</keyword>
<dbReference type="CDD" id="cd03499">
    <property type="entry name" value="SQR_TypeC_SdhC"/>
    <property type="match status" value="1"/>
</dbReference>
<dbReference type="PATRIC" id="fig|330734.3.peg.1711"/>
<comment type="function">
    <text evidence="1">Membrane-anchoring subunit of succinate dehydrogenase (SDH).</text>
</comment>
<reference evidence="14 15" key="1">
    <citation type="submission" date="2015-05" db="EMBL/GenBank/DDBJ databases">
        <title>Complete genome of Marinobacter psychrophilus strain 20041T isolated from sea-ice of the Canadian Basin.</title>
        <authorList>
            <person name="Song L."/>
            <person name="Ren L."/>
            <person name="Yu Y."/>
            <person name="Wang X."/>
        </authorList>
    </citation>
    <scope>NUCLEOTIDE SEQUENCE [LARGE SCALE GENOMIC DNA]</scope>
    <source>
        <strain evidence="14 15">20041</strain>
    </source>
</reference>
<evidence type="ECO:0000256" key="12">
    <source>
        <dbReference type="PIRSR" id="PIRSR000178-1"/>
    </source>
</evidence>
<evidence type="ECO:0000256" key="4">
    <source>
        <dbReference type="ARBA" id="ARBA00020076"/>
    </source>
</evidence>
<organism evidence="14 15">
    <name type="scientific">Marinobacter psychrophilus</name>
    <dbReference type="NCBI Taxonomy" id="330734"/>
    <lineage>
        <taxon>Bacteria</taxon>
        <taxon>Pseudomonadati</taxon>
        <taxon>Pseudomonadota</taxon>
        <taxon>Gammaproteobacteria</taxon>
        <taxon>Pseudomonadales</taxon>
        <taxon>Marinobacteraceae</taxon>
        <taxon>Marinobacter</taxon>
    </lineage>
</organism>
<keyword evidence="7 12" id="KW-0479">Metal-binding</keyword>
<dbReference type="GO" id="GO:0006099">
    <property type="term" value="P:tricarboxylic acid cycle"/>
    <property type="evidence" value="ECO:0007669"/>
    <property type="project" value="InterPro"/>
</dbReference>
<dbReference type="InterPro" id="IPR014314">
    <property type="entry name" value="Succ_DH_cytb556"/>
</dbReference>
<evidence type="ECO:0000313" key="14">
    <source>
        <dbReference type="EMBL" id="AKO52400.1"/>
    </source>
</evidence>
<keyword evidence="8 13" id="KW-1133">Transmembrane helix</keyword>
<evidence type="ECO:0000256" key="1">
    <source>
        <dbReference type="ARBA" id="ARBA00004050"/>
    </source>
</evidence>
<feature type="transmembrane region" description="Helical" evidence="13">
    <location>
        <begin position="103"/>
        <end position="125"/>
    </location>
</feature>
<dbReference type="InterPro" id="IPR034804">
    <property type="entry name" value="SQR/QFR_C/D"/>
</dbReference>
<accession>A0A0H4I3X8</accession>
<evidence type="ECO:0000256" key="11">
    <source>
        <dbReference type="ARBA" id="ARBA00025912"/>
    </source>
</evidence>
<dbReference type="GO" id="GO:0005886">
    <property type="term" value="C:plasma membrane"/>
    <property type="evidence" value="ECO:0007669"/>
    <property type="project" value="TreeGrafter"/>
</dbReference>
<proteinExistence type="inferred from homology"/>
<dbReference type="Proteomes" id="UP000036406">
    <property type="component" value="Chromosome"/>
</dbReference>
<sequence length="126" mass="13540">MNSKRPVNLDLGKFHFPLPAIVSILHRISGIIIFVGVAFMLYGLDLSLSGEEGYGHVSELLSGFFAKLIIWGILSALLYHLVAGTKHLLMDMGIGEELASGLLAAKAALAIAIILILLAGVWIWAM</sequence>
<comment type="subcellular location">
    <subcellularLocation>
        <location evidence="2">Membrane</location>
        <topology evidence="2">Multi-pass membrane protein</topology>
    </subcellularLocation>
</comment>
<keyword evidence="5 12" id="KW-0349">Heme</keyword>
<dbReference type="PIRSF" id="PIRSF000178">
    <property type="entry name" value="SDH_cyt_b560"/>
    <property type="match status" value="1"/>
</dbReference>
<dbReference type="InterPro" id="IPR018495">
    <property type="entry name" value="Succ_DH_cyt_bsu_CS"/>
</dbReference>
<gene>
    <name evidence="14" type="ORF">ABA45_08150</name>
</gene>
<dbReference type="GO" id="GO:0009055">
    <property type="term" value="F:electron transfer activity"/>
    <property type="evidence" value="ECO:0007669"/>
    <property type="project" value="InterPro"/>
</dbReference>
<dbReference type="PANTHER" id="PTHR10978">
    <property type="entry name" value="SUCCINATE DEHYDROGENASE CYTOCHROME B560 SUBUNIT"/>
    <property type="match status" value="1"/>
</dbReference>
<dbReference type="AlphaFoldDB" id="A0A0H4I3X8"/>
<feature type="binding site" description="axial binding residue" evidence="12">
    <location>
        <position position="80"/>
    </location>
    <ligand>
        <name>heme</name>
        <dbReference type="ChEBI" id="CHEBI:30413"/>
        <note>ligand shared with second transmembrane subunit</note>
    </ligand>
    <ligandPart>
        <name>Fe</name>
        <dbReference type="ChEBI" id="CHEBI:18248"/>
    </ligandPart>
</feature>
<dbReference type="EMBL" id="CP011494">
    <property type="protein sequence ID" value="AKO52400.1"/>
    <property type="molecule type" value="Genomic_DNA"/>
</dbReference>
<dbReference type="SUPFAM" id="SSF81343">
    <property type="entry name" value="Fumarate reductase respiratory complex transmembrane subunits"/>
    <property type="match status" value="1"/>
</dbReference>
<dbReference type="Pfam" id="PF01127">
    <property type="entry name" value="Sdh_cyt"/>
    <property type="match status" value="1"/>
</dbReference>
<comment type="subunit">
    <text evidence="11">Part of an enzyme complex containing four subunits: a flavoprotein, an iron-sulfur protein, plus two membrane-anchoring proteins, SdhC and SdhD. The complex can form homotrimers.</text>
</comment>
<evidence type="ECO:0000256" key="6">
    <source>
        <dbReference type="ARBA" id="ARBA00022692"/>
    </source>
</evidence>
<name>A0A0H4I3X8_9GAMM</name>
<comment type="cofactor">
    <cofactor evidence="12">
        <name>heme</name>
        <dbReference type="ChEBI" id="CHEBI:30413"/>
    </cofactor>
    <text evidence="12">The heme is bound between the two transmembrane subunits.</text>
</comment>
<evidence type="ECO:0000256" key="7">
    <source>
        <dbReference type="ARBA" id="ARBA00022723"/>
    </source>
</evidence>
<dbReference type="NCBIfam" id="TIGR02970">
    <property type="entry name" value="succ_dehyd_cytB"/>
    <property type="match status" value="1"/>
</dbReference>